<feature type="domain" description="NAD(P)-binding" evidence="1">
    <location>
        <begin position="15"/>
        <end position="135"/>
    </location>
</feature>
<comment type="caution">
    <text evidence="2">The sequence shown here is derived from an EMBL/GenBank/DDBJ whole genome shotgun (WGS) entry which is preliminary data.</text>
</comment>
<dbReference type="InterPro" id="IPR036291">
    <property type="entry name" value="NAD(P)-bd_dom_sf"/>
</dbReference>
<evidence type="ECO:0000313" key="3">
    <source>
        <dbReference type="Proteomes" id="UP000717995"/>
    </source>
</evidence>
<sequence>MKNLETPKTKLALFGVQGSVGNALLVESLGRQFETSVILSDLNAVTARPGIRAKQGDLFDPIGVSRSVAGMDGVICILSNPHLAAGADDRQLRSFDDQFVAIGALLDGLVIAGVRRLLLVGDFSWLDYDEQLPSPTLDLLEQRLLDSSLAWTLVDAPAVAEQLLEFDDFAHPHEGSETSELEPLRRFAAGVLDEFELANHIHERIRLTDHREVSP</sequence>
<reference evidence="2 3" key="1">
    <citation type="submission" date="2021-02" db="EMBL/GenBank/DDBJ databases">
        <authorList>
            <person name="Lee D.-H."/>
        </authorList>
    </citation>
    <scope>NUCLEOTIDE SEQUENCE [LARGE SCALE GENOMIC DNA]</scope>
    <source>
        <strain evidence="2 3">UL073</strain>
    </source>
</reference>
<organism evidence="2 3">
    <name type="scientific">Zestomonas insulae</name>
    <dbReference type="NCBI Taxonomy" id="2809017"/>
    <lineage>
        <taxon>Bacteria</taxon>
        <taxon>Pseudomonadati</taxon>
        <taxon>Pseudomonadota</taxon>
        <taxon>Gammaproteobacteria</taxon>
        <taxon>Pseudomonadales</taxon>
        <taxon>Pseudomonadaceae</taxon>
        <taxon>Zestomonas</taxon>
    </lineage>
</organism>
<dbReference type="Pfam" id="PF13460">
    <property type="entry name" value="NAD_binding_10"/>
    <property type="match status" value="1"/>
</dbReference>
<dbReference type="Gene3D" id="3.40.50.720">
    <property type="entry name" value="NAD(P)-binding Rossmann-like Domain"/>
    <property type="match status" value="1"/>
</dbReference>
<protein>
    <submittedName>
        <fullName evidence="2">NAD(P)H-binding protein</fullName>
    </submittedName>
</protein>
<dbReference type="RefSeq" id="WP_205349105.1">
    <property type="nucleotide sequence ID" value="NZ_JAFEUP010000004.1"/>
</dbReference>
<proteinExistence type="predicted"/>
<keyword evidence="3" id="KW-1185">Reference proteome</keyword>
<gene>
    <name evidence="2" type="ORF">JQX08_14475</name>
</gene>
<dbReference type="InterPro" id="IPR016040">
    <property type="entry name" value="NAD(P)-bd_dom"/>
</dbReference>
<dbReference type="EMBL" id="JAFEUP010000004">
    <property type="protein sequence ID" value="MBM7061913.1"/>
    <property type="molecule type" value="Genomic_DNA"/>
</dbReference>
<name>A0ABS2IIB9_9GAMM</name>
<evidence type="ECO:0000313" key="2">
    <source>
        <dbReference type="EMBL" id="MBM7061913.1"/>
    </source>
</evidence>
<evidence type="ECO:0000259" key="1">
    <source>
        <dbReference type="Pfam" id="PF13460"/>
    </source>
</evidence>
<accession>A0ABS2IIB9</accession>
<dbReference type="SUPFAM" id="SSF51735">
    <property type="entry name" value="NAD(P)-binding Rossmann-fold domains"/>
    <property type="match status" value="1"/>
</dbReference>
<dbReference type="Proteomes" id="UP000717995">
    <property type="component" value="Unassembled WGS sequence"/>
</dbReference>